<gene>
    <name evidence="1" type="ORF">SASPL_108695</name>
</gene>
<dbReference type="PANTHER" id="PTHR46250">
    <property type="entry name" value="MYB/SANT-LIKE DNA-BINDING DOMAIN PROTEIN-RELATED"/>
    <property type="match status" value="1"/>
</dbReference>
<dbReference type="EMBL" id="PNBA02000003">
    <property type="protein sequence ID" value="KAG6430623.1"/>
    <property type="molecule type" value="Genomic_DNA"/>
</dbReference>
<dbReference type="AlphaFoldDB" id="A0A8X8YJA0"/>
<reference evidence="1" key="2">
    <citation type="submission" date="2020-08" db="EMBL/GenBank/DDBJ databases">
        <title>Plant Genome Project.</title>
        <authorList>
            <person name="Zhang R.-G."/>
        </authorList>
    </citation>
    <scope>NUCLEOTIDE SEQUENCE</scope>
    <source>
        <strain evidence="1">Huo1</strain>
        <tissue evidence="1">Leaf</tissue>
    </source>
</reference>
<evidence type="ECO:0000313" key="2">
    <source>
        <dbReference type="Proteomes" id="UP000298416"/>
    </source>
</evidence>
<keyword evidence="2" id="KW-1185">Reference proteome</keyword>
<organism evidence="1">
    <name type="scientific">Salvia splendens</name>
    <name type="common">Scarlet sage</name>
    <dbReference type="NCBI Taxonomy" id="180675"/>
    <lineage>
        <taxon>Eukaryota</taxon>
        <taxon>Viridiplantae</taxon>
        <taxon>Streptophyta</taxon>
        <taxon>Embryophyta</taxon>
        <taxon>Tracheophyta</taxon>
        <taxon>Spermatophyta</taxon>
        <taxon>Magnoliopsida</taxon>
        <taxon>eudicotyledons</taxon>
        <taxon>Gunneridae</taxon>
        <taxon>Pentapetalae</taxon>
        <taxon>asterids</taxon>
        <taxon>lamiids</taxon>
        <taxon>Lamiales</taxon>
        <taxon>Lamiaceae</taxon>
        <taxon>Nepetoideae</taxon>
        <taxon>Mentheae</taxon>
        <taxon>Salviinae</taxon>
        <taxon>Salvia</taxon>
        <taxon>Salvia subgen. Calosphace</taxon>
        <taxon>core Calosphace</taxon>
    </lineage>
</organism>
<protein>
    <submittedName>
        <fullName evidence="1">Uncharacterized protein</fullName>
    </submittedName>
</protein>
<dbReference type="PANTHER" id="PTHR46250:SF15">
    <property type="entry name" value="OS01G0523800 PROTEIN"/>
    <property type="match status" value="1"/>
</dbReference>
<proteinExistence type="predicted"/>
<evidence type="ECO:0000313" key="1">
    <source>
        <dbReference type="EMBL" id="KAG6430623.1"/>
    </source>
</evidence>
<sequence>MRNKSWPHWEAWKEIYGKDRASGDKGKGAEEAMNKMKATQENINAYEGDYCVNLEEFFADEVILDHVMSATADGSQLNEFDQSVKRSEVYKLLGVIPGLTMKHKFYTSAKLVKEPELLDLFMSIPEIDRPDFVVFLLETDGVLGVKHSLECTGTCFWLKALAYFFWLKALCRTFI</sequence>
<dbReference type="Proteomes" id="UP000298416">
    <property type="component" value="Unassembled WGS sequence"/>
</dbReference>
<name>A0A8X8YJA0_SALSN</name>
<accession>A0A8X8YJA0</accession>
<comment type="caution">
    <text evidence="1">The sequence shown here is derived from an EMBL/GenBank/DDBJ whole genome shotgun (WGS) entry which is preliminary data.</text>
</comment>
<reference evidence="1" key="1">
    <citation type="submission" date="2018-01" db="EMBL/GenBank/DDBJ databases">
        <authorList>
            <person name="Mao J.F."/>
        </authorList>
    </citation>
    <scope>NUCLEOTIDE SEQUENCE</scope>
    <source>
        <strain evidence="1">Huo1</strain>
        <tissue evidence="1">Leaf</tissue>
    </source>
</reference>